<feature type="region of interest" description="Disordered" evidence="10">
    <location>
        <begin position="125"/>
        <end position="148"/>
    </location>
</feature>
<dbReference type="Gene3D" id="3.90.70.10">
    <property type="entry name" value="Cysteine proteinases"/>
    <property type="match status" value="1"/>
</dbReference>
<sequence length="746" mass="83000">MADAFSFTSNTDKNHDSEISNYALDCIAHLGKQFHKVASVEQLHHALGLDSLALTEPQLREAADAIGLHSKFECLTSDTAATLPLPALIKLDQRWWVLSEIRPDAFSVFDPTTGKYEVHALIPSTHGESKHSESKHGEPKHGEPKYNGQTNPDEYDFQGYSVLLVADKSLTKQEIKFGLSWFYPSIFRQKNQLRDIFLFAIVLQIFALASPLLFENVIDKVLVGRSISSLHILGMAMLALALAEPLYGFLRNTVFGHMASQINAELSGRLYRHLVGLPLPYFKQRQTGQIIARIREMAQIRQFLTGSTLMLLLDLIFIILFLGVMFHYSSLLTWIVISSLVLYFLLWITVGPIIRSKVEKEYEADANATTFLTEAVTGIETIKTTATEKRFLHQWQKVLSQQLIRRFTAQKSGLAAGQGIELIQKVVAALLLWWGVRSVLNGDLSPGELIAFNMLAGHVTQPILRLAQVWQDFQHTLIALRRVGDILDEPMENSKQGLASAPDLAGQIEFRNIRFRYHADTPEVLANLSLDIKAGEFIGITGPSGSGKSTLTRLLQRLYVPQHGQVLVDGMDLAIADPVSLRRNMSVVLQESILFSGSIADNIRLCKPNASDEEVCKAATLAGATDFINEFPHKFAHPVGEKGCSLSGGQRQRIALARALLNDPKILILDEATSALDYESEAAIMSNMDEICRNRTVISIAHRLNTIRHADKIFVLDLGKIAESGSHDALVQQNGLYAQLWHQQTK</sequence>
<dbReference type="PROSITE" id="PS50929">
    <property type="entry name" value="ABC_TM1F"/>
    <property type="match status" value="1"/>
</dbReference>
<dbReference type="InterPro" id="IPR005074">
    <property type="entry name" value="Peptidase_C39"/>
</dbReference>
<evidence type="ECO:0000313" key="15">
    <source>
        <dbReference type="EMBL" id="MDC9590003.1"/>
    </source>
</evidence>
<evidence type="ECO:0000256" key="3">
    <source>
        <dbReference type="ARBA" id="ARBA00015531"/>
    </source>
</evidence>
<proteinExistence type="inferred from homology"/>
<dbReference type="PANTHER" id="PTHR43394">
    <property type="entry name" value="ATP-DEPENDENT PERMEASE MDL1, MITOCHONDRIAL"/>
    <property type="match status" value="1"/>
</dbReference>
<evidence type="ECO:0000259" key="14">
    <source>
        <dbReference type="PROSITE" id="PS50990"/>
    </source>
</evidence>
<dbReference type="SMART" id="SM00382">
    <property type="entry name" value="AAA"/>
    <property type="match status" value="1"/>
</dbReference>
<accession>A0ABT5LFX0</accession>
<feature type="domain" description="ABC transporter" evidence="12">
    <location>
        <begin position="508"/>
        <end position="743"/>
    </location>
</feature>
<evidence type="ECO:0000256" key="5">
    <source>
        <dbReference type="ARBA" id="ARBA00022741"/>
    </source>
</evidence>
<gene>
    <name evidence="15" type="ORF">PSI23_11995</name>
</gene>
<dbReference type="PROSITE" id="PS00211">
    <property type="entry name" value="ABC_TRANSPORTER_1"/>
    <property type="match status" value="1"/>
</dbReference>
<evidence type="ECO:0000256" key="9">
    <source>
        <dbReference type="ARBA" id="ARBA00023136"/>
    </source>
</evidence>
<feature type="domain" description="ABC transmembrane type-1" evidence="13">
    <location>
        <begin position="196"/>
        <end position="475"/>
    </location>
</feature>
<evidence type="ECO:0000256" key="11">
    <source>
        <dbReference type="SAM" id="Phobius"/>
    </source>
</evidence>
<evidence type="ECO:0000256" key="10">
    <source>
        <dbReference type="SAM" id="MobiDB-lite"/>
    </source>
</evidence>
<evidence type="ECO:0000256" key="4">
    <source>
        <dbReference type="ARBA" id="ARBA00022692"/>
    </source>
</evidence>
<dbReference type="Pfam" id="PF00005">
    <property type="entry name" value="ABC_tran"/>
    <property type="match status" value="1"/>
</dbReference>
<keyword evidence="4 11" id="KW-0812">Transmembrane</keyword>
<dbReference type="Pfam" id="PF03412">
    <property type="entry name" value="Peptidase_C39"/>
    <property type="match status" value="1"/>
</dbReference>
<feature type="compositionally biased region" description="Basic and acidic residues" evidence="10">
    <location>
        <begin position="127"/>
        <end position="144"/>
    </location>
</feature>
<evidence type="ECO:0000259" key="12">
    <source>
        <dbReference type="PROSITE" id="PS50893"/>
    </source>
</evidence>
<keyword evidence="16" id="KW-1185">Reference proteome</keyword>
<feature type="transmembrane region" description="Helical" evidence="11">
    <location>
        <begin position="303"/>
        <end position="325"/>
    </location>
</feature>
<feature type="transmembrane region" description="Helical" evidence="11">
    <location>
        <begin position="331"/>
        <end position="350"/>
    </location>
</feature>
<dbReference type="InterPro" id="IPR017871">
    <property type="entry name" value="ABC_transporter-like_CS"/>
</dbReference>
<dbReference type="InterPro" id="IPR011527">
    <property type="entry name" value="ABC1_TM_dom"/>
</dbReference>
<feature type="transmembrane region" description="Helical" evidence="11">
    <location>
        <begin position="226"/>
        <end position="250"/>
    </location>
</feature>
<dbReference type="Gene3D" id="3.40.50.300">
    <property type="entry name" value="P-loop containing nucleotide triphosphate hydrolases"/>
    <property type="match status" value="1"/>
</dbReference>
<dbReference type="Pfam" id="PF00664">
    <property type="entry name" value="ABC_membrane"/>
    <property type="match status" value="1"/>
</dbReference>
<evidence type="ECO:0000256" key="2">
    <source>
        <dbReference type="ARBA" id="ARBA00006025"/>
    </source>
</evidence>
<evidence type="ECO:0000256" key="7">
    <source>
        <dbReference type="ARBA" id="ARBA00022840"/>
    </source>
</evidence>
<comment type="caution">
    <text evidence="15">The sequence shown here is derived from an EMBL/GenBank/DDBJ whole genome shotgun (WGS) entry which is preliminary data.</text>
</comment>
<dbReference type="PANTHER" id="PTHR43394:SF1">
    <property type="entry name" value="ATP-BINDING CASSETTE SUB-FAMILY B MEMBER 10, MITOCHONDRIAL"/>
    <property type="match status" value="1"/>
</dbReference>
<dbReference type="CDD" id="cd18588">
    <property type="entry name" value="ABC_6TM_CyaB_HlyB_like"/>
    <property type="match status" value="1"/>
</dbReference>
<comment type="similarity">
    <text evidence="2">Belongs to the ABC transporter superfamily. Protein-1 exporter (TC 3.A.1.109) family.</text>
</comment>
<evidence type="ECO:0000313" key="16">
    <source>
        <dbReference type="Proteomes" id="UP001217178"/>
    </source>
</evidence>
<keyword evidence="6" id="KW-0378">Hydrolase</keyword>
<keyword evidence="9 11" id="KW-0472">Membrane</keyword>
<organism evidence="15 16">
    <name type="scientific">Xenorhabdus yunnanensis</name>
    <dbReference type="NCBI Taxonomy" id="3025878"/>
    <lineage>
        <taxon>Bacteria</taxon>
        <taxon>Pseudomonadati</taxon>
        <taxon>Pseudomonadota</taxon>
        <taxon>Gammaproteobacteria</taxon>
        <taxon>Enterobacterales</taxon>
        <taxon>Morganellaceae</taxon>
        <taxon>Xenorhabdus</taxon>
    </lineage>
</organism>
<dbReference type="Proteomes" id="UP001217178">
    <property type="component" value="Unassembled WGS sequence"/>
</dbReference>
<name>A0ABT5LFX0_9GAMM</name>
<dbReference type="SUPFAM" id="SSF52540">
    <property type="entry name" value="P-loop containing nucleoside triphosphate hydrolases"/>
    <property type="match status" value="1"/>
</dbReference>
<feature type="domain" description="Peptidase C39" evidence="14">
    <location>
        <begin position="15"/>
        <end position="134"/>
    </location>
</feature>
<dbReference type="NCBIfam" id="TIGR01846">
    <property type="entry name" value="type_I_sec_HlyB"/>
    <property type="match status" value="1"/>
</dbReference>
<evidence type="ECO:0000256" key="6">
    <source>
        <dbReference type="ARBA" id="ARBA00022801"/>
    </source>
</evidence>
<dbReference type="PROSITE" id="PS50893">
    <property type="entry name" value="ABC_TRANSPORTER_2"/>
    <property type="match status" value="1"/>
</dbReference>
<dbReference type="InterPro" id="IPR010132">
    <property type="entry name" value="ATPase_T1SS_HlyB"/>
</dbReference>
<evidence type="ECO:0000256" key="8">
    <source>
        <dbReference type="ARBA" id="ARBA00022989"/>
    </source>
</evidence>
<evidence type="ECO:0000259" key="13">
    <source>
        <dbReference type="PROSITE" id="PS50929"/>
    </source>
</evidence>
<protein>
    <recommendedName>
        <fullName evidence="3">Alpha-hemolysin translocation ATP-binding protein HlyB</fullName>
    </recommendedName>
</protein>
<dbReference type="SUPFAM" id="SSF90123">
    <property type="entry name" value="ABC transporter transmembrane region"/>
    <property type="match status" value="1"/>
</dbReference>
<dbReference type="PROSITE" id="PS50990">
    <property type="entry name" value="PEPTIDASE_C39"/>
    <property type="match status" value="1"/>
</dbReference>
<dbReference type="InterPro" id="IPR039421">
    <property type="entry name" value="Type_1_exporter"/>
</dbReference>
<dbReference type="InterPro" id="IPR003593">
    <property type="entry name" value="AAA+_ATPase"/>
</dbReference>
<feature type="transmembrane region" description="Helical" evidence="11">
    <location>
        <begin position="196"/>
        <end position="214"/>
    </location>
</feature>
<keyword evidence="8 11" id="KW-1133">Transmembrane helix</keyword>
<evidence type="ECO:0000256" key="1">
    <source>
        <dbReference type="ARBA" id="ARBA00004651"/>
    </source>
</evidence>
<dbReference type="InterPro" id="IPR036640">
    <property type="entry name" value="ABC1_TM_sf"/>
</dbReference>
<dbReference type="InterPro" id="IPR003439">
    <property type="entry name" value="ABC_transporter-like_ATP-bd"/>
</dbReference>
<comment type="subcellular location">
    <subcellularLocation>
        <location evidence="1">Cell membrane</location>
        <topology evidence="1">Multi-pass membrane protein</topology>
    </subcellularLocation>
</comment>
<dbReference type="Gene3D" id="1.20.1560.10">
    <property type="entry name" value="ABC transporter type 1, transmembrane domain"/>
    <property type="match status" value="1"/>
</dbReference>
<keyword evidence="5" id="KW-0547">Nucleotide-binding</keyword>
<dbReference type="InterPro" id="IPR027417">
    <property type="entry name" value="P-loop_NTPase"/>
</dbReference>
<reference evidence="15 16" key="1">
    <citation type="submission" date="2023-02" db="EMBL/GenBank/DDBJ databases">
        <title>Entomopathogenic bacteria.</title>
        <authorList>
            <person name="Machado R.A."/>
        </authorList>
    </citation>
    <scope>NUCLEOTIDE SEQUENCE [LARGE SCALE GENOMIC DNA]</scope>
    <source>
        <strain evidence="15 16">XENO-10</strain>
    </source>
</reference>
<keyword evidence="7" id="KW-0067">ATP-binding</keyword>
<dbReference type="RefSeq" id="WP_273555314.1">
    <property type="nucleotide sequence ID" value="NZ_JAQRFI010000025.1"/>
</dbReference>
<dbReference type="EMBL" id="JAQRFI010000025">
    <property type="protein sequence ID" value="MDC9590003.1"/>
    <property type="molecule type" value="Genomic_DNA"/>
</dbReference>